<evidence type="ECO:0000256" key="2">
    <source>
        <dbReference type="SAM" id="MobiDB-lite"/>
    </source>
</evidence>
<feature type="coiled-coil region" evidence="1">
    <location>
        <begin position="1129"/>
        <end position="1156"/>
    </location>
</feature>
<feature type="coiled-coil region" evidence="1">
    <location>
        <begin position="187"/>
        <end position="278"/>
    </location>
</feature>
<dbReference type="PANTHER" id="PTHR23159:SF60">
    <property type="entry name" value="SPINDLE ASSEMBLY ABNORMAL PROTEIN 4"/>
    <property type="match status" value="1"/>
</dbReference>
<reference evidence="3 4" key="1">
    <citation type="submission" date="2019-02" db="EMBL/GenBank/DDBJ databases">
        <title>Genomic Encyclopedia of Type Strains, Phase IV (KMG-IV): sequencing the most valuable type-strain genomes for metagenomic binning, comparative biology and taxonomic classification.</title>
        <authorList>
            <person name="Goeker M."/>
        </authorList>
    </citation>
    <scope>NUCLEOTIDE SEQUENCE [LARGE SCALE GENOMIC DNA]</scope>
    <source>
        <strain evidence="3 4">DSM 29486</strain>
    </source>
</reference>
<dbReference type="EMBL" id="SGXF01000002">
    <property type="protein sequence ID" value="RZT01101.1"/>
    <property type="molecule type" value="Genomic_DNA"/>
</dbReference>
<feature type="region of interest" description="Disordered" evidence="2">
    <location>
        <begin position="921"/>
        <end position="949"/>
    </location>
</feature>
<organism evidence="3 4">
    <name type="scientific">Cuneatibacter caecimuris</name>
    <dbReference type="NCBI Taxonomy" id="1796618"/>
    <lineage>
        <taxon>Bacteria</taxon>
        <taxon>Bacillati</taxon>
        <taxon>Bacillota</taxon>
        <taxon>Clostridia</taxon>
        <taxon>Lachnospirales</taxon>
        <taxon>Lachnospiraceae</taxon>
        <taxon>Cuneatibacter</taxon>
    </lineage>
</organism>
<sequence length="1804" mass="198547">MFEEPHCFPVLKIDKKFIYKSRPNNKLYSVKLTTKGNDSAKSKVSINKMPNIFSGFTDTFIKKVLEGDDGLLTLFAREPASFLTGNLKNDSDRFAGSLNNSSKNADLAAKKLDNIDHEVIDYAHNLKNGVISQTDFAKALKKTAITGKITQAALEALTNTGNSLVEWGIKSAISVAATVIDNFIHSEEKAKEQMEESVSTYKAAKQELSEINNELEIQKFRISELQSKGSLTYAEQEELEKLQQITIELERQKKLKENQEQYAQKEAVEDTIAAYKKEFSKPVTEEALKKYREGAAEPGAPLAAYSSESSELASKIAAYEQLIKLQNELKDSDPEQAQQHGKNAADVEASIWEDIKTLEDYKTKLSSIPYDELSQDAQNYLDEINHSLKLAWTAMDPNGWNDMEIDGIFSNAGLEKTKIELIQLAQAGTLTPETVQGYQNLSDAISRSNLYCEDGKSAVQAFVNEIYRLNDESKKLKADGGNTFDISRYSENIDAVQSTVSTLKNALDSLNSGSLSENDVLDLMQQFPELIPYIDLASEGFGNLKTGLESLIGTSSDALISQLREAALTISDPEMLNNINSLINALSQISEVEFNWRMEDTIGMIDSTISEMNKLASLSNDISQNGLVFDSADAWEYAKVFPEILTNAEQYTDGKIKLDEEAVNSAIQGREAELKADLDTKIQELENEKASIIAKRNFAQEQLNLINSISSSDSLASKQAAINKINNAQSAVNAMIQGGMTEAEAYNTAAASMTNDTEAYNQYVALASQNMQNNMDISATESANSVARNVSIMKKNIANLGTDWYNVGLTMQNAMNGTPTPFSPSSPVSFGESNKISALDSVSAKGVISPFDVETGLPNGAYTMADDWLNEINKQSQAADQDLENQKRQIEAQIAGYDKQAENIDSQINMLKAAKDKGLSAYKAEDSNKRSSGSSGSNTGGNTEKKEEIDNLSTDILDHFEQRRHEIEKVAKSLETYMDNVESAAGKNSFADQLISVNQTLLSDLEKTRGMYQEQADQYLSMLPDNFKELAKNGGVSMTEFIGNTSSEIQEAIKNYQEWAHKVDDIDQELIELKETLKQLQAAKFSNIAEEFERFIEIFDSAKGKIDGIIDLLESQGQKVGEGYYQALIDQSRERISLLEEEREQLKKQMDEALANGIELGSDEWEEMYQKLQSIDQEIIGCYTDIENFQTDIDNLHWDTLDAIADRFSQIQDQISGLSGLLDIETATKGAQGTEWTDESLTYLGLQTQAYEAGMYQAAQYAKEIEKLKEDYAAGKYSAAEYYEKLADLESKQWDCVDSANAAKDAIRELNEQRVKEATDAIEKEIDAYSDYIGTLKDALSEEKALHDYRNSILEKNRNITATAREINALGASGTAADRASLAKLRQQQNENINSLQEAQYQHDLDARKDALDQELEAYKAMKEAEIEALQNSIASTEVLIGLLLTEGEVMIGNTLYKLTDFLDENGVLQEEKLRASLDARYAMYTQTFEDVKNNTDIVMAGIDLIIQQYGLSIDSSITTPWRNGSAAVAGYGSDLTAASSLFIQAIQLVEQEQIILQTEANRSTDAMLRAFGVDTSGLVSRVGSVRSALDQSANASQNLASATANTLGSSYDTSGSVNSVYRIKDAADRAANSIRGIASAINSLPSGVGIDLTVKSKGGKGGGPPMTNLQMAKGGVVSGTRDQWLHRALGEDTLAAVRMGERVLTEKQNADFEQMVRMLPQLLPNIAGIISHNTSMYSPLPAVPAIQVDKIDASLTVQGSVDKTFASQLESAQKDTVNKVTGAIARQLGRVGFRTNAYDMQKI</sequence>
<protein>
    <submittedName>
        <fullName evidence="3">Uncharacterized protein</fullName>
    </submittedName>
</protein>
<name>A0A4Q7PK58_9FIRM</name>
<accession>A0A4Q7PK58</accession>
<comment type="caution">
    <text evidence="3">The sequence shown here is derived from an EMBL/GenBank/DDBJ whole genome shotgun (WGS) entry which is preliminary data.</text>
</comment>
<proteinExistence type="predicted"/>
<feature type="compositionally biased region" description="Low complexity" evidence="2">
    <location>
        <begin position="931"/>
        <end position="942"/>
    </location>
</feature>
<feature type="coiled-coil region" evidence="1">
    <location>
        <begin position="1049"/>
        <end position="1083"/>
    </location>
</feature>
<feature type="coiled-coil region" evidence="1">
    <location>
        <begin position="1379"/>
        <end position="1429"/>
    </location>
</feature>
<feature type="coiled-coil region" evidence="1">
    <location>
        <begin position="869"/>
        <end position="907"/>
    </location>
</feature>
<feature type="coiled-coil region" evidence="1">
    <location>
        <begin position="671"/>
        <end position="702"/>
    </location>
</feature>
<keyword evidence="4" id="KW-1185">Reference proteome</keyword>
<evidence type="ECO:0000313" key="3">
    <source>
        <dbReference type="EMBL" id="RZT01101.1"/>
    </source>
</evidence>
<gene>
    <name evidence="3" type="ORF">EV209_1542</name>
</gene>
<dbReference type="PANTHER" id="PTHR23159">
    <property type="entry name" value="CENTROSOMAL PROTEIN 2"/>
    <property type="match status" value="1"/>
</dbReference>
<evidence type="ECO:0000256" key="1">
    <source>
        <dbReference type="SAM" id="Coils"/>
    </source>
</evidence>
<evidence type="ECO:0000313" key="4">
    <source>
        <dbReference type="Proteomes" id="UP000292927"/>
    </source>
</evidence>
<dbReference type="Proteomes" id="UP000292927">
    <property type="component" value="Unassembled WGS sequence"/>
</dbReference>
<keyword evidence="1" id="KW-0175">Coiled coil</keyword>